<keyword evidence="1" id="KW-0614">Plasmid</keyword>
<dbReference type="Proteomes" id="UP000423413">
    <property type="component" value="Plasmid unnamed1"/>
</dbReference>
<name>A0AAE6QL80_9PSED</name>
<evidence type="ECO:0000313" key="1">
    <source>
        <dbReference type="EMBL" id="QGT84796.1"/>
    </source>
</evidence>
<dbReference type="AlphaFoldDB" id="A0AAE6QL80"/>
<geneLocation type="plasmid" evidence="1 2">
    <name>unnamed1</name>
</geneLocation>
<proteinExistence type="predicted"/>
<reference evidence="1 2" key="1">
    <citation type="submission" date="2019-11" db="EMBL/GenBank/DDBJ databases">
        <title>Complete genome sequence of Pseudomonas syringae pv. coronafaciens isolate B19001 originated in imported oat cereal.</title>
        <authorList>
            <person name="Kim S.M."/>
            <person name="Lee B.C."/>
            <person name="Seo S.J."/>
            <person name="Lee J.E."/>
            <person name="Choi N.J."/>
            <person name="Park J.H."/>
        </authorList>
    </citation>
    <scope>NUCLEOTIDE SEQUENCE [LARGE SCALE GENOMIC DNA]</scope>
    <source>
        <strain evidence="1 2">B19001</strain>
        <plasmid evidence="1 2">unnamed1</plasmid>
    </source>
</reference>
<dbReference type="EMBL" id="CP046442">
    <property type="protein sequence ID" value="QGT84796.1"/>
    <property type="molecule type" value="Genomic_DNA"/>
</dbReference>
<dbReference type="RefSeq" id="WP_147458901.1">
    <property type="nucleotide sequence ID" value="NZ_CP046442.1"/>
</dbReference>
<sequence>MSDSPMDVPNNPYADWPLHHLVFVKVRDGGGPAAIARSVAQVHGIRVDELKALCRKTGDEWIARDGALDPTNQEVYIWAQE</sequence>
<organism evidence="1 2">
    <name type="scientific">Pseudomonas coronafaciens pv. coronafaciens</name>
    <dbReference type="NCBI Taxonomy" id="235275"/>
    <lineage>
        <taxon>Bacteria</taxon>
        <taxon>Pseudomonadati</taxon>
        <taxon>Pseudomonadota</taxon>
        <taxon>Gammaproteobacteria</taxon>
        <taxon>Pseudomonadales</taxon>
        <taxon>Pseudomonadaceae</taxon>
        <taxon>Pseudomonas</taxon>
        <taxon>Pseudomonas coronafaciens</taxon>
    </lineage>
</organism>
<protein>
    <submittedName>
        <fullName evidence="1">Uncharacterized protein</fullName>
    </submittedName>
</protein>
<gene>
    <name evidence="1" type="ORF">GMO17_27040</name>
</gene>
<evidence type="ECO:0000313" key="2">
    <source>
        <dbReference type="Proteomes" id="UP000423413"/>
    </source>
</evidence>
<accession>A0AAE6QL80</accession>